<dbReference type="PANTHER" id="PTHR11465">
    <property type="entry name" value="CATALASE"/>
    <property type="match status" value="1"/>
</dbReference>
<evidence type="ECO:0000256" key="2">
    <source>
        <dbReference type="ARBA" id="ARBA00022559"/>
    </source>
</evidence>
<keyword evidence="4 7" id="KW-0479">Metal-binding</keyword>
<keyword evidence="5 7" id="KW-0560">Oxidoreductase</keyword>
<evidence type="ECO:0000256" key="4">
    <source>
        <dbReference type="ARBA" id="ARBA00022723"/>
    </source>
</evidence>
<evidence type="ECO:0000256" key="3">
    <source>
        <dbReference type="ARBA" id="ARBA00022617"/>
    </source>
</evidence>
<name>A0ABX2P2J5_9PROT</name>
<evidence type="ECO:0000313" key="12">
    <source>
        <dbReference type="Proteomes" id="UP001516351"/>
    </source>
</evidence>
<comment type="similarity">
    <text evidence="1 7">Belongs to the catalase family.</text>
</comment>
<evidence type="ECO:0000256" key="8">
    <source>
        <dbReference type="SAM" id="MobiDB-lite"/>
    </source>
</evidence>
<dbReference type="InterPro" id="IPR018028">
    <property type="entry name" value="Catalase"/>
</dbReference>
<keyword evidence="9" id="KW-0472">Membrane</keyword>
<dbReference type="EMBL" id="JABXXV010000002">
    <property type="protein sequence ID" value="NVN46132.1"/>
    <property type="molecule type" value="Genomic_DNA"/>
</dbReference>
<keyword evidence="3 7" id="KW-0349">Heme</keyword>
<evidence type="ECO:0000256" key="7">
    <source>
        <dbReference type="PIRNR" id="PIRNR000296"/>
    </source>
</evidence>
<dbReference type="PROSITE" id="PS51402">
    <property type="entry name" value="CATALASE_3"/>
    <property type="match status" value="1"/>
</dbReference>
<dbReference type="Pfam" id="PF00199">
    <property type="entry name" value="Catalase"/>
    <property type="match status" value="1"/>
</dbReference>
<evidence type="ECO:0000256" key="1">
    <source>
        <dbReference type="ARBA" id="ARBA00005329"/>
    </source>
</evidence>
<dbReference type="CDD" id="cd08153">
    <property type="entry name" value="srpA_like"/>
    <property type="match status" value="1"/>
</dbReference>
<evidence type="ECO:0000256" key="9">
    <source>
        <dbReference type="SAM" id="Phobius"/>
    </source>
</evidence>
<accession>A0ABX2P2J5</accession>
<keyword evidence="2 7" id="KW-0575">Peroxidase</keyword>
<feature type="compositionally biased region" description="Basic and acidic residues" evidence="8">
    <location>
        <begin position="334"/>
        <end position="345"/>
    </location>
</feature>
<dbReference type="Proteomes" id="UP001516351">
    <property type="component" value="Unassembled WGS sequence"/>
</dbReference>
<dbReference type="Gene3D" id="1.20.1280.120">
    <property type="match status" value="1"/>
</dbReference>
<dbReference type="PANTHER" id="PTHR11465:SF9">
    <property type="entry name" value="CATALASE"/>
    <property type="match status" value="1"/>
</dbReference>
<organism evidence="11 12">
    <name type="scientific">Asaia spathodeae</name>
    <dbReference type="NCBI Taxonomy" id="657016"/>
    <lineage>
        <taxon>Bacteria</taxon>
        <taxon>Pseudomonadati</taxon>
        <taxon>Pseudomonadota</taxon>
        <taxon>Alphaproteobacteria</taxon>
        <taxon>Acetobacterales</taxon>
        <taxon>Acetobacteraceae</taxon>
        <taxon>Asaia</taxon>
    </lineage>
</organism>
<dbReference type="RefSeq" id="WP_267311557.1">
    <property type="nucleotide sequence ID" value="NZ_JABXXV010000002.1"/>
</dbReference>
<dbReference type="InterPro" id="IPR011614">
    <property type="entry name" value="Catalase_core"/>
</dbReference>
<feature type="domain" description="Catalase core" evidence="10">
    <location>
        <begin position="32"/>
        <end position="360"/>
    </location>
</feature>
<protein>
    <recommendedName>
        <fullName evidence="7">Catalase-related peroxidase</fullName>
        <ecNumber evidence="7">1.11.1.-</ecNumber>
    </recommendedName>
</protein>
<keyword evidence="9" id="KW-0812">Transmembrane</keyword>
<comment type="function">
    <text evidence="7">Has an organic peroxide-dependent peroxidase activity.</text>
</comment>
<dbReference type="PIRSF" id="PIRSF000296">
    <property type="entry name" value="SrpA"/>
    <property type="match status" value="1"/>
</dbReference>
<reference evidence="11 12" key="1">
    <citation type="submission" date="2020-06" db="EMBL/GenBank/DDBJ databases">
        <title>Synonyms of Asaia species.</title>
        <authorList>
            <person name="Sombolestani A."/>
        </authorList>
    </citation>
    <scope>NUCLEOTIDE SEQUENCE [LARGE SCALE GENOMIC DNA]</scope>
    <source>
        <strain evidence="11 12">LMG 27047</strain>
    </source>
</reference>
<keyword evidence="9" id="KW-1133">Transmembrane helix</keyword>
<keyword evidence="6 7" id="KW-0408">Iron</keyword>
<dbReference type="SUPFAM" id="SSF56634">
    <property type="entry name" value="Heme-dependent catalase-like"/>
    <property type="match status" value="1"/>
</dbReference>
<dbReference type="InterPro" id="IPR020835">
    <property type="entry name" value="Catalase_sf"/>
</dbReference>
<feature type="region of interest" description="Disordered" evidence="8">
    <location>
        <begin position="333"/>
        <end position="368"/>
    </location>
</feature>
<dbReference type="SMART" id="SM01060">
    <property type="entry name" value="Catalase"/>
    <property type="match status" value="1"/>
</dbReference>
<evidence type="ECO:0000313" key="11">
    <source>
        <dbReference type="EMBL" id="NVN46132.1"/>
    </source>
</evidence>
<keyword evidence="12" id="KW-1185">Reference proteome</keyword>
<dbReference type="GO" id="GO:0004601">
    <property type="term" value="F:peroxidase activity"/>
    <property type="evidence" value="ECO:0007669"/>
    <property type="project" value="UniProtKB-KW"/>
</dbReference>
<feature type="compositionally biased region" description="Polar residues" evidence="8">
    <location>
        <begin position="354"/>
        <end position="368"/>
    </location>
</feature>
<comment type="cofactor">
    <cofactor evidence="7">
        <name>heme</name>
        <dbReference type="ChEBI" id="CHEBI:30413"/>
    </cofactor>
</comment>
<evidence type="ECO:0000256" key="6">
    <source>
        <dbReference type="ARBA" id="ARBA00023004"/>
    </source>
</evidence>
<proteinExistence type="inferred from homology"/>
<dbReference type="EC" id="1.11.1.-" evidence="7"/>
<dbReference type="Gene3D" id="2.40.180.10">
    <property type="entry name" value="Catalase core domain"/>
    <property type="match status" value="1"/>
</dbReference>
<comment type="caution">
    <text evidence="11">The sequence shown here is derived from an EMBL/GenBank/DDBJ whole genome shotgun (WGS) entry which is preliminary data.</text>
</comment>
<feature type="transmembrane region" description="Helical" evidence="9">
    <location>
        <begin position="12"/>
        <end position="36"/>
    </location>
</feature>
<gene>
    <name evidence="11" type="ORF">HW542_04825</name>
</gene>
<evidence type="ECO:0000259" key="10">
    <source>
        <dbReference type="SMART" id="SM01060"/>
    </source>
</evidence>
<sequence>MSANASGGSGRLIRWLGVASLPCVLAVGFAAAGGWLSPHRVTQNTMLAALRGVDGAHPGFRRNHAKGVCVAGWFEGNGQAASYSPAFVFDTKRVPVIGRFALAGGMPYQGDAPGKVRSMALALKGPGGQEWRMGLNDIPVFPVSTPQEFQALQQAVRPVAATGKPDPLAVGAFRTAHPWLASAGKALEERPITSGFENDTYLSLDSFVLQGVDGRSTAIRFAMVPEEARFADMPGKGKNASFDQLDEAISAHPLRWTLVLTLAGADDAVNDPSRIWSGQDKQITAGTLTLTHLASEAEGDCTDIVFDPLVLPEGITPSGDPVLQARSATYMRSFAERSREKHPRPAFDPAVSPSEKTGSESVSSEKAS</sequence>
<dbReference type="InterPro" id="IPR024168">
    <property type="entry name" value="Catalase_SrpA-type_pred"/>
</dbReference>
<evidence type="ECO:0000256" key="5">
    <source>
        <dbReference type="ARBA" id="ARBA00023002"/>
    </source>
</evidence>